<dbReference type="Proteomes" id="UP000197157">
    <property type="component" value="Chromosome"/>
</dbReference>
<organism evidence="1 2">
    <name type="scientific">Salmonella enterica subsp. enterica serovar Macclesfield str. S-1643</name>
    <dbReference type="NCBI Taxonomy" id="1242107"/>
    <lineage>
        <taxon>Bacteria</taxon>
        <taxon>Pseudomonadati</taxon>
        <taxon>Pseudomonadota</taxon>
        <taxon>Gammaproteobacteria</taxon>
        <taxon>Enterobacterales</taxon>
        <taxon>Enterobacteriaceae</taxon>
        <taxon>Salmonella</taxon>
    </lineage>
</organism>
<gene>
    <name evidence="1" type="ORF">LFZ25_19195</name>
</gene>
<evidence type="ECO:0000313" key="2">
    <source>
        <dbReference type="Proteomes" id="UP000197157"/>
    </source>
</evidence>
<dbReference type="RefSeq" id="WP_080245886.1">
    <property type="nucleotide sequence ID" value="NZ_CP022117.1"/>
</dbReference>
<dbReference type="EMBL" id="CP022117">
    <property type="protein sequence ID" value="ASG17908.1"/>
    <property type="molecule type" value="Genomic_DNA"/>
</dbReference>
<proteinExistence type="predicted"/>
<dbReference type="AlphaFoldDB" id="A0A2C9P3S3"/>
<evidence type="ECO:0000313" key="1">
    <source>
        <dbReference type="EMBL" id="ASG17908.1"/>
    </source>
</evidence>
<name>A0A2C9P3S3_SALET</name>
<accession>A0A2C9P3S3</accession>
<sequence length="139" mass="15983">MNSFCKIKTFLSIDKKYLFCNCCLSFGKIIVGDYEQIMLASTLKMSLEDLLIKLKHYKLICIDEQNLEEIFDSISNDISNSCLPTFIESFDGDFGILCCINKKEFLIVKRWQDSDLIKIEISKNTYIGLISDALNEIPI</sequence>
<reference evidence="1 2" key="1">
    <citation type="submission" date="2017-06" db="EMBL/GenBank/DDBJ databases">
        <title>Salmonella reference genomes for public health.</title>
        <authorList>
            <person name="Robertson J."/>
            <person name="Yoshida C."/>
            <person name="Gurnik S."/>
            <person name="Nash J."/>
        </authorList>
    </citation>
    <scope>NUCLEOTIDE SEQUENCE [LARGE SCALE GENOMIC DNA]</scope>
    <source>
        <strain evidence="1 2">S-1643</strain>
    </source>
</reference>
<protein>
    <submittedName>
        <fullName evidence="1">Uncharacterized protein</fullName>
    </submittedName>
</protein>